<sequence>MANTQNQCKQLLAENKKLKKAQSQQAAGNMGIDEDEDGDNVAASSTEAQRKELQAKISKYEQQISAAKYDLQSFQQKLEQGSKHLDEKKDFLEGKLAEEKLLKKEVAGPNLLQFYITFASNPLRAKMQDVCRQNIEAKLAKEVEFSTDLARRRIPVATGLDGRRSDSAEATKPGEIDRACFAGAYNANQGKQTLKKRLSCTRSLTALAQVIGHHDWECEALSPWASSNMWNVMFVRGAPTSGGQPSAGLAIFAREGVGLRGPTYPADSPAARRSSMNEAIPFGSELVPYRAQRAVGEVPGWPPMNIFNIDLPTGGGMSLKNAKIPMNVGLAMAGQQRPSIVGGGWNMTAADVEASSFTIHAQVSLLAPESITCRAATANSMIDVFALSSGAMRLVKAVNADMKWAIKPRRPVMAEMTTMGDQLAHLTYIGGDKIQASKAIGPMLDDDYDWESERSYAEGAVELATSGPVGSALRLLSTAWAKFAMQAATRLGHLTGSRMRSHSYGGKLGPRWVTYAYEGKEPEGAQAIADCWKWYEDALMAISNLTEQRLSGDERKLQDEVYGFISSDFSGQGLSQRLDAVVAQARRALAMASTSSQDVHNVLEESAEDTGLEKQAADRDSAQRWKQWCDAASENGAGRFIKSRRTRMCRHRQSSKELLANFNHTLFAELKMLKTHQNVEVIDGKRKDWIVPQTAHVDGYANATGGHRIIILYSSSYRAWQRARRGEFAQLQDHEAREYWGAAAGRSAIDSAWKLSACAEACVSKFRRASTLIADYILYYETTGLAQARDKLLRLGGKMAQIKLEKEFRATAAKLKATINDKLAAVSSSDDISKKTAEGPMVTPIMLETLTVQGLARQHELALGAKWHEDPSMRVSFDFVAPYITSRKFNKYQKFCIMSCTCEGVWTRAKARSKRYITDGKCKCGELDTLAHRLAECTSETEFAIYGSCSKPVLLELQEAGWATVLMDPLSDEPLRDMYAAVPASLPQTSAMAEYLAFAFSCQTVDRPTILHADFNGTINQFKKSAQERAMVTQRYGGVFGFAQSLPGLEHINQGTPTFLNDYIAMPLGHRLVAVNQKGDLSNMSCKATVFVCIRMYFTYRGKGVLSRQGTGECQQCLDPASGEFDDGYEGETKVQPESENSQEVQICTDSGLVVHEVGNVLNFSDFGARLPSLVAATERGVRRSELSHRSKGRAHGPSRGPGPAGRALLALRESPRPRLGPMRPRLPLLLCAWGAPHLRRGGAQEQAREDEPWLLGGSDGSVLFQPALCTLEHGVQYAGSTVIMKVKEVDDAEGCARVCLALPSCTHFAWSLKAAEGHGGEPEAPCTARTGQVARQENTRRRRAVPSLAPAARRTT</sequence>
<organism evidence="2 3">
    <name type="scientific">Prorocentrum cordatum</name>
    <dbReference type="NCBI Taxonomy" id="2364126"/>
    <lineage>
        <taxon>Eukaryota</taxon>
        <taxon>Sar</taxon>
        <taxon>Alveolata</taxon>
        <taxon>Dinophyceae</taxon>
        <taxon>Prorocentrales</taxon>
        <taxon>Prorocentraceae</taxon>
        <taxon>Prorocentrum</taxon>
    </lineage>
</organism>
<evidence type="ECO:0000313" key="2">
    <source>
        <dbReference type="EMBL" id="CAK0790676.1"/>
    </source>
</evidence>
<feature type="region of interest" description="Disordered" evidence="1">
    <location>
        <begin position="1182"/>
        <end position="1207"/>
    </location>
</feature>
<proteinExistence type="predicted"/>
<evidence type="ECO:0000313" key="3">
    <source>
        <dbReference type="Proteomes" id="UP001189429"/>
    </source>
</evidence>
<evidence type="ECO:0000256" key="1">
    <source>
        <dbReference type="SAM" id="MobiDB-lite"/>
    </source>
</evidence>
<dbReference type="Proteomes" id="UP001189429">
    <property type="component" value="Unassembled WGS sequence"/>
</dbReference>
<protein>
    <submittedName>
        <fullName evidence="2">Uncharacterized protein</fullName>
    </submittedName>
</protein>
<dbReference type="EMBL" id="CAUYUJ010000459">
    <property type="protein sequence ID" value="CAK0790676.1"/>
    <property type="molecule type" value="Genomic_DNA"/>
</dbReference>
<accession>A0ABN9PH74</accession>
<dbReference type="Gene3D" id="3.50.4.10">
    <property type="entry name" value="Hepatocyte Growth Factor"/>
    <property type="match status" value="1"/>
</dbReference>
<keyword evidence="3" id="KW-1185">Reference proteome</keyword>
<name>A0ABN9PH74_9DINO</name>
<reference evidence="2" key="1">
    <citation type="submission" date="2023-10" db="EMBL/GenBank/DDBJ databases">
        <authorList>
            <person name="Chen Y."/>
            <person name="Shah S."/>
            <person name="Dougan E. K."/>
            <person name="Thang M."/>
            <person name="Chan C."/>
        </authorList>
    </citation>
    <scope>NUCLEOTIDE SEQUENCE [LARGE SCALE GENOMIC DNA]</scope>
</reference>
<comment type="caution">
    <text evidence="2">The sequence shown here is derived from an EMBL/GenBank/DDBJ whole genome shotgun (WGS) entry which is preliminary data.</text>
</comment>
<feature type="region of interest" description="Disordered" evidence="1">
    <location>
        <begin position="18"/>
        <end position="48"/>
    </location>
</feature>
<feature type="region of interest" description="Disordered" evidence="1">
    <location>
        <begin position="1320"/>
        <end position="1357"/>
    </location>
</feature>
<gene>
    <name evidence="2" type="ORF">PCOR1329_LOCUS1895</name>
</gene>